<dbReference type="SUPFAM" id="SSF53756">
    <property type="entry name" value="UDP-Glycosyltransferase/glycogen phosphorylase"/>
    <property type="match status" value="1"/>
</dbReference>
<dbReference type="PANTHER" id="PTHR12526:SF635">
    <property type="entry name" value="GLYCOSYL TRANSFERASE GROUP 1"/>
    <property type="match status" value="1"/>
</dbReference>
<dbReference type="EMBL" id="BMHA01000004">
    <property type="protein sequence ID" value="GGI05454.1"/>
    <property type="molecule type" value="Genomic_DNA"/>
</dbReference>
<feature type="domain" description="Glycosyltransferase subfamily 4-like N-terminal" evidence="3">
    <location>
        <begin position="35"/>
        <end position="187"/>
    </location>
</feature>
<evidence type="ECO:0000313" key="5">
    <source>
        <dbReference type="Proteomes" id="UP000650511"/>
    </source>
</evidence>
<dbReference type="OrthoDB" id="9790710at2"/>
<accession>A0A8J3A7G3</accession>
<dbReference type="GO" id="GO:0016757">
    <property type="term" value="F:glycosyltransferase activity"/>
    <property type="evidence" value="ECO:0007669"/>
    <property type="project" value="UniProtKB-KW"/>
</dbReference>
<reference evidence="4" key="1">
    <citation type="journal article" date="2014" name="Int. J. Syst. Evol. Microbiol.">
        <title>Complete genome sequence of Corynebacterium casei LMG S-19264T (=DSM 44701T), isolated from a smear-ripened cheese.</title>
        <authorList>
            <consortium name="US DOE Joint Genome Institute (JGI-PGF)"/>
            <person name="Walter F."/>
            <person name="Albersmeier A."/>
            <person name="Kalinowski J."/>
            <person name="Ruckert C."/>
        </authorList>
    </citation>
    <scope>NUCLEOTIDE SEQUENCE</scope>
    <source>
        <strain evidence="4">CGMCC 1.14988</strain>
    </source>
</reference>
<dbReference type="Proteomes" id="UP000650511">
    <property type="component" value="Unassembled WGS sequence"/>
</dbReference>
<reference evidence="4" key="2">
    <citation type="submission" date="2020-09" db="EMBL/GenBank/DDBJ databases">
        <authorList>
            <person name="Sun Q."/>
            <person name="Zhou Y."/>
        </authorList>
    </citation>
    <scope>NUCLEOTIDE SEQUENCE</scope>
    <source>
        <strain evidence="4">CGMCC 1.14988</strain>
    </source>
</reference>
<evidence type="ECO:0000256" key="2">
    <source>
        <dbReference type="ARBA" id="ARBA00022679"/>
    </source>
</evidence>
<dbReference type="InterPro" id="IPR028098">
    <property type="entry name" value="Glyco_trans_4-like_N"/>
</dbReference>
<comment type="caution">
    <text evidence="4">The sequence shown here is derived from an EMBL/GenBank/DDBJ whole genome shotgun (WGS) entry which is preliminary data.</text>
</comment>
<dbReference type="PANTHER" id="PTHR12526">
    <property type="entry name" value="GLYCOSYLTRANSFERASE"/>
    <property type="match status" value="1"/>
</dbReference>
<protein>
    <recommendedName>
        <fullName evidence="3">Glycosyltransferase subfamily 4-like N-terminal domain-containing protein</fullName>
    </recommendedName>
</protein>
<sequence length="392" mass="42244">MPPGRRAALSRAADPTVVIVQRAIRRYRAGFFDRLRDDLAVDGIRLEVLHSTPPPERDPRDDALEVPWATRLPSRTVAVAGRTLQWQPLVPSLRTADLVIVEQASKLVLNHRLLARQRRGGAPVAFWGHGRNFGDDPHPAGEWLKARVSRQAHWWFAYTARSAEVVRGLGVDAQRITVVDNAIDTRRLHADLAAAAQGPAARLRAQLGLGDGPVGLFLGTLRAEKGLDLLLEAADHIHARRPDFSLLVVGGGELGRIAELGGAPRPWLHVLGSRYGVDAAAALQLADVLLLPAAIGLVVIDSFVAEVPIVTIAGRAHKPEIAYAVDGANAVLLPETTDAAGYAEATLALLDDPGQLARLREGCRQAAARHTLERMVQRFAEGIRAALAAPPR</sequence>
<evidence type="ECO:0000259" key="3">
    <source>
        <dbReference type="Pfam" id="PF13439"/>
    </source>
</evidence>
<name>A0A8J3A7G3_9ACTN</name>
<keyword evidence="5" id="KW-1185">Reference proteome</keyword>
<dbReference type="Pfam" id="PF13439">
    <property type="entry name" value="Glyco_transf_4"/>
    <property type="match status" value="1"/>
</dbReference>
<dbReference type="AlphaFoldDB" id="A0A8J3A7G3"/>
<dbReference type="CDD" id="cd03801">
    <property type="entry name" value="GT4_PimA-like"/>
    <property type="match status" value="1"/>
</dbReference>
<keyword evidence="2" id="KW-0808">Transferase</keyword>
<keyword evidence="1" id="KW-0328">Glycosyltransferase</keyword>
<gene>
    <name evidence="4" type="ORF">GCM10011354_14180</name>
</gene>
<organism evidence="4 5">
    <name type="scientific">Egicoccus halophilus</name>
    <dbReference type="NCBI Taxonomy" id="1670830"/>
    <lineage>
        <taxon>Bacteria</taxon>
        <taxon>Bacillati</taxon>
        <taxon>Actinomycetota</taxon>
        <taxon>Nitriliruptoria</taxon>
        <taxon>Egicoccales</taxon>
        <taxon>Egicoccaceae</taxon>
        <taxon>Egicoccus</taxon>
    </lineage>
</organism>
<dbReference type="Pfam" id="PF13692">
    <property type="entry name" value="Glyco_trans_1_4"/>
    <property type="match status" value="1"/>
</dbReference>
<evidence type="ECO:0000256" key="1">
    <source>
        <dbReference type="ARBA" id="ARBA00022676"/>
    </source>
</evidence>
<evidence type="ECO:0000313" key="4">
    <source>
        <dbReference type="EMBL" id="GGI05454.1"/>
    </source>
</evidence>
<proteinExistence type="predicted"/>
<dbReference type="Gene3D" id="3.40.50.2000">
    <property type="entry name" value="Glycogen Phosphorylase B"/>
    <property type="match status" value="2"/>
</dbReference>